<reference evidence="1" key="1">
    <citation type="submission" date="2022-05" db="EMBL/GenBank/DDBJ databases">
        <title>Chromosome-level genome of Chaenocephalus aceratus.</title>
        <authorList>
            <person name="Park H."/>
        </authorList>
    </citation>
    <scope>NUCLEOTIDE SEQUENCE</scope>
    <source>
        <strain evidence="1">KU_202001</strain>
    </source>
</reference>
<gene>
    <name evidence="1" type="ORF">KUCAC02_007967</name>
</gene>
<name>A0ACB9X8D2_CHAAC</name>
<accession>A0ACB9X8D2</accession>
<sequence>MSKAKGKQAEKGKGLLLDGHRAALTADFKSSFESLTSTLDSIHSTITDRGNANEVDQRLQQLENACSALKGDNETLKTKLDRAHRSLAPKPAPGGRPRPVILRFHRFQIKDLVIREARRQGELNCKGHKIRLYDDYSPDVLKQRAEYRSPMAELYKPKLRITLPNGNRTWLMSAPEAVKFVQDLNIAP</sequence>
<dbReference type="Proteomes" id="UP001057452">
    <property type="component" value="Chromosome 8"/>
</dbReference>
<dbReference type="EMBL" id="CM043792">
    <property type="protein sequence ID" value="KAI4822416.1"/>
    <property type="molecule type" value="Genomic_DNA"/>
</dbReference>
<proteinExistence type="predicted"/>
<evidence type="ECO:0000313" key="2">
    <source>
        <dbReference type="Proteomes" id="UP001057452"/>
    </source>
</evidence>
<comment type="caution">
    <text evidence="1">The sequence shown here is derived from an EMBL/GenBank/DDBJ whole genome shotgun (WGS) entry which is preliminary data.</text>
</comment>
<organism evidence="1 2">
    <name type="scientific">Chaenocephalus aceratus</name>
    <name type="common">Blackfin icefish</name>
    <name type="synonym">Chaenichthys aceratus</name>
    <dbReference type="NCBI Taxonomy" id="36190"/>
    <lineage>
        <taxon>Eukaryota</taxon>
        <taxon>Metazoa</taxon>
        <taxon>Chordata</taxon>
        <taxon>Craniata</taxon>
        <taxon>Vertebrata</taxon>
        <taxon>Euteleostomi</taxon>
        <taxon>Actinopterygii</taxon>
        <taxon>Neopterygii</taxon>
        <taxon>Teleostei</taxon>
        <taxon>Neoteleostei</taxon>
        <taxon>Acanthomorphata</taxon>
        <taxon>Eupercaria</taxon>
        <taxon>Perciformes</taxon>
        <taxon>Notothenioidei</taxon>
        <taxon>Channichthyidae</taxon>
        <taxon>Chaenocephalus</taxon>
    </lineage>
</organism>
<keyword evidence="2" id="KW-1185">Reference proteome</keyword>
<protein>
    <submittedName>
        <fullName evidence="1">Uncharacterized protein</fullName>
    </submittedName>
</protein>
<evidence type="ECO:0000313" key="1">
    <source>
        <dbReference type="EMBL" id="KAI4822416.1"/>
    </source>
</evidence>